<dbReference type="PROSITE" id="PS00188">
    <property type="entry name" value="BIOTIN"/>
    <property type="match status" value="1"/>
</dbReference>
<evidence type="ECO:0000256" key="8">
    <source>
        <dbReference type="ARBA" id="ARBA00023267"/>
    </source>
</evidence>
<organism evidence="11 12">
    <name type="scientific">Treponema rectale</name>
    <dbReference type="NCBI Taxonomy" id="744512"/>
    <lineage>
        <taxon>Bacteria</taxon>
        <taxon>Pseudomonadati</taxon>
        <taxon>Spirochaetota</taxon>
        <taxon>Spirochaetia</taxon>
        <taxon>Spirochaetales</taxon>
        <taxon>Treponemataceae</taxon>
        <taxon>Treponema</taxon>
    </lineage>
</organism>
<keyword evidence="7 9" id="KW-0275">Fatty acid biosynthesis</keyword>
<evidence type="ECO:0000256" key="7">
    <source>
        <dbReference type="ARBA" id="ARBA00023160"/>
    </source>
</evidence>
<evidence type="ECO:0000313" key="11">
    <source>
        <dbReference type="EMBL" id="QOS39123.1"/>
    </source>
</evidence>
<evidence type="ECO:0000256" key="2">
    <source>
        <dbReference type="ARBA" id="ARBA00005194"/>
    </source>
</evidence>
<name>A0A7M1XIA3_9SPIR</name>
<proteinExistence type="predicted"/>
<dbReference type="GO" id="GO:0003989">
    <property type="term" value="F:acetyl-CoA carboxylase activity"/>
    <property type="evidence" value="ECO:0007669"/>
    <property type="project" value="InterPro"/>
</dbReference>
<dbReference type="Pfam" id="PF00364">
    <property type="entry name" value="Biotin_lipoyl"/>
    <property type="match status" value="1"/>
</dbReference>
<dbReference type="PANTHER" id="PTHR45266:SF3">
    <property type="entry name" value="OXALOACETATE DECARBOXYLASE ALPHA CHAIN"/>
    <property type="match status" value="1"/>
</dbReference>
<reference evidence="11 12" key="1">
    <citation type="submission" date="2018-08" db="EMBL/GenBank/DDBJ databases">
        <title>The first complete genome of Treponema rectale (CHPAT), a commensal spirochete of the bovine rectum.</title>
        <authorList>
            <person name="Staton G.J."/>
            <person name="Clegg S.R."/>
            <person name="Carter S.D."/>
            <person name="Radford A.D."/>
            <person name="Darby A."/>
            <person name="Hall N."/>
            <person name="Birtles R.J."/>
            <person name="Evans N.J."/>
        </authorList>
    </citation>
    <scope>NUCLEOTIDE SEQUENCE [LARGE SCALE GENOMIC DNA]</scope>
    <source>
        <strain evidence="11 12">CHPA</strain>
    </source>
</reference>
<dbReference type="UniPathway" id="UPA00094"/>
<dbReference type="SUPFAM" id="SSF51230">
    <property type="entry name" value="Single hybrid motif"/>
    <property type="match status" value="1"/>
</dbReference>
<evidence type="ECO:0000256" key="6">
    <source>
        <dbReference type="ARBA" id="ARBA00023098"/>
    </source>
</evidence>
<evidence type="ECO:0000259" key="10">
    <source>
        <dbReference type="PROSITE" id="PS50968"/>
    </source>
</evidence>
<dbReference type="EMBL" id="CP031517">
    <property type="protein sequence ID" value="QOS39123.1"/>
    <property type="molecule type" value="Genomic_DNA"/>
</dbReference>
<protein>
    <recommendedName>
        <fullName evidence="3 9">Biotin carboxyl carrier protein of acetyl-CoA carboxylase</fullName>
    </recommendedName>
</protein>
<evidence type="ECO:0000313" key="12">
    <source>
        <dbReference type="Proteomes" id="UP000593591"/>
    </source>
</evidence>
<dbReference type="PANTHER" id="PTHR45266">
    <property type="entry name" value="OXALOACETATE DECARBOXYLASE ALPHA CHAIN"/>
    <property type="match status" value="1"/>
</dbReference>
<evidence type="ECO:0000256" key="5">
    <source>
        <dbReference type="ARBA" id="ARBA00022832"/>
    </source>
</evidence>
<keyword evidence="6 9" id="KW-0443">Lipid metabolism</keyword>
<dbReference type="InterPro" id="IPR001249">
    <property type="entry name" value="AcCoA_biotinCC"/>
</dbReference>
<evidence type="ECO:0000256" key="9">
    <source>
        <dbReference type="RuleBase" id="RU364072"/>
    </source>
</evidence>
<dbReference type="PRINTS" id="PR01071">
    <property type="entry name" value="ACOABIOTINCC"/>
</dbReference>
<evidence type="ECO:0000256" key="4">
    <source>
        <dbReference type="ARBA" id="ARBA00022516"/>
    </source>
</evidence>
<dbReference type="InterPro" id="IPR050709">
    <property type="entry name" value="Biotin_Carboxyl_Carrier/Decarb"/>
</dbReference>
<evidence type="ECO:0000256" key="3">
    <source>
        <dbReference type="ARBA" id="ARBA00017562"/>
    </source>
</evidence>
<dbReference type="InterPro" id="IPR011053">
    <property type="entry name" value="Single_hybrid_motif"/>
</dbReference>
<sequence length="144" mass="16100">MKLEEIENVIHLFEKANISSLEVEDEGIKIKLTKEMTPVVVEKNVTSSNPVVQKDEHEEGKTLSSGEEYIKSPLVGTYHQAPFADGKPFVVEGSKVKKGDKLCIIEAMKVMNEITANRDGVIKKIFATEGMMIEFDQELFIIGE</sequence>
<dbReference type="InterPro" id="IPR001882">
    <property type="entry name" value="Biotin_BS"/>
</dbReference>
<dbReference type="GO" id="GO:0009317">
    <property type="term" value="C:acetyl-CoA carboxylase complex"/>
    <property type="evidence" value="ECO:0007669"/>
    <property type="project" value="InterPro"/>
</dbReference>
<keyword evidence="5 9" id="KW-0276">Fatty acid metabolism</keyword>
<dbReference type="KEGG" id="trc:DYE49_01090"/>
<comment type="pathway">
    <text evidence="2 9">Lipid metabolism; fatty acid biosynthesis.</text>
</comment>
<feature type="domain" description="Lipoyl-binding" evidence="10">
    <location>
        <begin position="67"/>
        <end position="143"/>
    </location>
</feature>
<dbReference type="CDD" id="cd06850">
    <property type="entry name" value="biotinyl_domain"/>
    <property type="match status" value="1"/>
</dbReference>
<dbReference type="AlphaFoldDB" id="A0A7M1XIA3"/>
<dbReference type="PROSITE" id="PS50968">
    <property type="entry name" value="BIOTINYL_LIPOYL"/>
    <property type="match status" value="1"/>
</dbReference>
<dbReference type="Gene3D" id="2.40.50.100">
    <property type="match status" value="1"/>
</dbReference>
<comment type="function">
    <text evidence="1 9">This protein is a component of the acetyl coenzyme A carboxylase complex; first, biotin carboxylase catalyzes the carboxylation of the carrier protein and then the transcarboxylase transfers the carboxyl group to form malonyl-CoA.</text>
</comment>
<dbReference type="Proteomes" id="UP000593591">
    <property type="component" value="Chromosome"/>
</dbReference>
<dbReference type="GO" id="GO:0006633">
    <property type="term" value="P:fatty acid biosynthetic process"/>
    <property type="evidence" value="ECO:0007669"/>
    <property type="project" value="UniProtKB-UniPathway"/>
</dbReference>
<accession>A0A7M1XIA3</accession>
<keyword evidence="4 9" id="KW-0444">Lipid biosynthesis</keyword>
<keyword evidence="8 9" id="KW-0092">Biotin</keyword>
<gene>
    <name evidence="11" type="ORF">DYE49_01090</name>
</gene>
<dbReference type="InterPro" id="IPR000089">
    <property type="entry name" value="Biotin_lipoyl"/>
</dbReference>
<evidence type="ECO:0000256" key="1">
    <source>
        <dbReference type="ARBA" id="ARBA00003761"/>
    </source>
</evidence>